<protein>
    <submittedName>
        <fullName evidence="10">Cation diffusion facilitator family transporter</fullName>
    </submittedName>
</protein>
<dbReference type="PANTHER" id="PTHR43840:SF50">
    <property type="entry name" value="MANGANESE EFFLUX SYSTEM PROTEIN MNES"/>
    <property type="match status" value="1"/>
</dbReference>
<dbReference type="SUPFAM" id="SSF161111">
    <property type="entry name" value="Cation efflux protein transmembrane domain-like"/>
    <property type="match status" value="1"/>
</dbReference>
<dbReference type="Proteomes" id="UP000182635">
    <property type="component" value="Unassembled WGS sequence"/>
</dbReference>
<comment type="subcellular location">
    <subcellularLocation>
        <location evidence="1">Membrane</location>
        <topology evidence="1">Multi-pass membrane protein</topology>
    </subcellularLocation>
</comment>
<dbReference type="EMBL" id="FOPI01000045">
    <property type="protein sequence ID" value="SFG58882.1"/>
    <property type="molecule type" value="Genomic_DNA"/>
</dbReference>
<gene>
    <name evidence="10" type="ORF">SAMN02910432_01953</name>
</gene>
<evidence type="ECO:0000256" key="7">
    <source>
        <dbReference type="SAM" id="Phobius"/>
    </source>
</evidence>
<dbReference type="InterPro" id="IPR027470">
    <property type="entry name" value="Cation_efflux_CTD"/>
</dbReference>
<feature type="domain" description="Cation efflux protein transmembrane" evidence="8">
    <location>
        <begin position="106"/>
        <end position="249"/>
    </location>
</feature>
<organism evidence="10 11">
    <name type="scientific">Ligilactobacillus ruminis DSM 20403 = NBRC 102161</name>
    <dbReference type="NCBI Taxonomy" id="1423798"/>
    <lineage>
        <taxon>Bacteria</taxon>
        <taxon>Bacillati</taxon>
        <taxon>Bacillota</taxon>
        <taxon>Bacilli</taxon>
        <taxon>Lactobacillales</taxon>
        <taxon>Lactobacillaceae</taxon>
        <taxon>Ligilactobacillus</taxon>
    </lineage>
</organism>
<feature type="domain" description="Cation efflux protein cytoplasmic" evidence="9">
    <location>
        <begin position="256"/>
        <end position="321"/>
    </location>
</feature>
<feature type="transmembrane region" description="Helical" evidence="7">
    <location>
        <begin position="122"/>
        <end position="147"/>
    </location>
</feature>
<keyword evidence="6 7" id="KW-0472">Membrane</keyword>
<dbReference type="Gene3D" id="3.30.70.1350">
    <property type="entry name" value="Cation efflux protein, cytoplasmic domain"/>
    <property type="match status" value="1"/>
</dbReference>
<reference evidence="11" key="1">
    <citation type="submission" date="2016-10" db="EMBL/GenBank/DDBJ databases">
        <authorList>
            <person name="Varghese N."/>
            <person name="Submissions S."/>
        </authorList>
    </citation>
    <scope>NUCLEOTIDE SEQUENCE [LARGE SCALE GENOMIC DNA]</scope>
    <source>
        <strain evidence="11">DSM 20403</strain>
    </source>
</reference>
<dbReference type="GO" id="GO:0016020">
    <property type="term" value="C:membrane"/>
    <property type="evidence" value="ECO:0007669"/>
    <property type="project" value="UniProtKB-SubCell"/>
</dbReference>
<keyword evidence="5 7" id="KW-1133">Transmembrane helix</keyword>
<dbReference type="GO" id="GO:0008324">
    <property type="term" value="F:monoatomic cation transmembrane transporter activity"/>
    <property type="evidence" value="ECO:0007669"/>
    <property type="project" value="InterPro"/>
</dbReference>
<evidence type="ECO:0000313" key="10">
    <source>
        <dbReference type="EMBL" id="SFG58882.1"/>
    </source>
</evidence>
<evidence type="ECO:0000256" key="4">
    <source>
        <dbReference type="ARBA" id="ARBA00022692"/>
    </source>
</evidence>
<dbReference type="OrthoDB" id="9806522at2"/>
<dbReference type="Gene3D" id="1.20.1510.10">
    <property type="entry name" value="Cation efflux protein transmembrane domain"/>
    <property type="match status" value="1"/>
</dbReference>
<dbReference type="SUPFAM" id="SSF160240">
    <property type="entry name" value="Cation efflux protein cytoplasmic domain-like"/>
    <property type="match status" value="1"/>
</dbReference>
<evidence type="ECO:0000256" key="5">
    <source>
        <dbReference type="ARBA" id="ARBA00022989"/>
    </source>
</evidence>
<evidence type="ECO:0000256" key="3">
    <source>
        <dbReference type="ARBA" id="ARBA00022448"/>
    </source>
</evidence>
<dbReference type="NCBIfam" id="TIGR01297">
    <property type="entry name" value="CDF"/>
    <property type="match status" value="1"/>
</dbReference>
<proteinExistence type="inferred from homology"/>
<evidence type="ECO:0000256" key="1">
    <source>
        <dbReference type="ARBA" id="ARBA00004141"/>
    </source>
</evidence>
<feature type="transmembrane region" description="Helical" evidence="7">
    <location>
        <begin position="159"/>
        <end position="177"/>
    </location>
</feature>
<evidence type="ECO:0000256" key="6">
    <source>
        <dbReference type="ARBA" id="ARBA00023136"/>
    </source>
</evidence>
<evidence type="ECO:0000259" key="8">
    <source>
        <dbReference type="Pfam" id="PF01545"/>
    </source>
</evidence>
<feature type="transmembrane region" description="Helical" evidence="7">
    <location>
        <begin position="228"/>
        <end position="250"/>
    </location>
</feature>
<feature type="transmembrane region" description="Helical" evidence="7">
    <location>
        <begin position="36"/>
        <end position="54"/>
    </location>
</feature>
<feature type="transmembrane region" description="Helical" evidence="7">
    <location>
        <begin position="66"/>
        <end position="86"/>
    </location>
</feature>
<sequence length="349" mass="38748">MTPISQIDKHLKKEFEDWEKIQQKELGKLISAKRHLFINIGAYLLISVIEGILSSISGSQTLKADAFNNLSGIISTVLLIIGIHIASDIDDDDIAGIPLPKISLRKTGNDQRIQFTRWRYETIFTLVTGIIMIVIASSVIIDGIRALLNPSERIVPQPIALLGAAIASIIMALIWIYNKRAGLRLKNAALTASAKDSLSDAFTSIGTLFSIGGALLFDVAWLDGAASIVVGIYIFYSGLCIFTDSSLNLADYFDPKAEKQFREYIEKIDDIKEVDELKAHYNGNLVTLDVVVIVDGTMSVLESYRLGEKIESLMLKNFGIIDTDVSFIPDSASDENEYKNRIRRNRNRF</sequence>
<name>A0A1I2T1I3_9LACO</name>
<dbReference type="PANTHER" id="PTHR43840">
    <property type="entry name" value="MITOCHONDRIAL METAL TRANSPORTER 1-RELATED"/>
    <property type="match status" value="1"/>
</dbReference>
<comment type="similarity">
    <text evidence="2">Belongs to the cation diffusion facilitator (CDF) transporter (TC 2.A.4) family.</text>
</comment>
<dbReference type="Pfam" id="PF01545">
    <property type="entry name" value="Cation_efflux"/>
    <property type="match status" value="1"/>
</dbReference>
<dbReference type="InterPro" id="IPR036837">
    <property type="entry name" value="Cation_efflux_CTD_sf"/>
</dbReference>
<dbReference type="InterPro" id="IPR027469">
    <property type="entry name" value="Cation_efflux_TMD_sf"/>
</dbReference>
<accession>A0A1I2T1I3</accession>
<evidence type="ECO:0000313" key="11">
    <source>
        <dbReference type="Proteomes" id="UP000182635"/>
    </source>
</evidence>
<dbReference type="Pfam" id="PF16916">
    <property type="entry name" value="ZT_dimer"/>
    <property type="match status" value="1"/>
</dbReference>
<dbReference type="InterPro" id="IPR050291">
    <property type="entry name" value="CDF_Transporter"/>
</dbReference>
<dbReference type="InterPro" id="IPR002524">
    <property type="entry name" value="Cation_efflux"/>
</dbReference>
<dbReference type="InterPro" id="IPR058533">
    <property type="entry name" value="Cation_efflux_TM"/>
</dbReference>
<keyword evidence="3" id="KW-0813">Transport</keyword>
<dbReference type="AlphaFoldDB" id="A0A1I2T1I3"/>
<evidence type="ECO:0000259" key="9">
    <source>
        <dbReference type="Pfam" id="PF16916"/>
    </source>
</evidence>
<keyword evidence="4 7" id="KW-0812">Transmembrane</keyword>
<feature type="transmembrane region" description="Helical" evidence="7">
    <location>
        <begin position="198"/>
        <end position="222"/>
    </location>
</feature>
<evidence type="ECO:0000256" key="2">
    <source>
        <dbReference type="ARBA" id="ARBA00008114"/>
    </source>
</evidence>